<evidence type="ECO:0000256" key="8">
    <source>
        <dbReference type="ARBA" id="ARBA00031272"/>
    </source>
</evidence>
<evidence type="ECO:0000313" key="12">
    <source>
        <dbReference type="EMBL" id="ABJ09009.1"/>
    </source>
</evidence>
<protein>
    <recommendedName>
        <fullName evidence="3">Nucleoside triphosphatase I</fullName>
        <ecNumber evidence="2">3.6.1.15</ecNumber>
    </recommendedName>
    <alternativeName>
        <fullName evidence="8">Nucleoside triphosphate phosphohydrolase I</fullName>
    </alternativeName>
</protein>
<dbReference type="PROSITE" id="PS51194">
    <property type="entry name" value="HELICASE_CTER"/>
    <property type="match status" value="1"/>
</dbReference>
<dbReference type="InterPro" id="IPR027417">
    <property type="entry name" value="P-loop_NTPase"/>
</dbReference>
<evidence type="ECO:0000313" key="13">
    <source>
        <dbReference type="Proteomes" id="UP000011300"/>
    </source>
</evidence>
<dbReference type="InterPro" id="IPR000330">
    <property type="entry name" value="SNF2_N"/>
</dbReference>
<evidence type="ECO:0000256" key="5">
    <source>
        <dbReference type="ARBA" id="ARBA00022801"/>
    </source>
</evidence>
<dbReference type="SUPFAM" id="SSF52540">
    <property type="entry name" value="P-loop containing nucleoside triphosphate hydrolases"/>
    <property type="match status" value="2"/>
</dbReference>
<reference evidence="12 13" key="1">
    <citation type="journal article" date="2006" name="J. Virol.">
        <title>Genome of crocodilepox virus.</title>
        <authorList>
            <person name="Afonso C.L."/>
            <person name="Tulman E.R."/>
            <person name="Delhon G."/>
            <person name="Lu Z."/>
            <person name="Viljoen G.J."/>
            <person name="Wallace D.B."/>
            <person name="Kutish G.F."/>
            <person name="Rock D.L."/>
        </authorList>
    </citation>
    <scope>NUCLEOTIDE SEQUENCE [LARGE SCALE GENOMIC DNA]</scope>
    <source>
        <strain evidence="13">Isolate Crocodylus niloticus/Zimbabwe/Ume/2001</strain>
    </source>
</reference>
<sequence>MDQFSAYLHYALKRTEYFPTELAGLDKLTLKSHQLFVARIFLGIDTMNSLLLFQETGVGKTVTVVYILKQLKKIYPYWTVIILLKKALVEDPWMKTLLNFAPEMVADCIILNYDDPFFPNKFFAGITGISRNNRICLVIDESHNFISRAIVKADGKERRMRRVYNYVAKNINQRNNKILCLSATPVVNEMKEFKMLVGLLRPNVLPEQSIFASGRLIDADEVVDKLACICSYVVNNESSIFEPVEASGFFVKKSVFFDYVPMSEDQEALYRKAREVELKMGSAGFRILRRLASTLAYKEIVSRRKMTNEEYSRFLDQLGRDFRTEFEDRRFSAGGLALLTRGEPLADAGDLELYNSLYAYSCKFVRACVIIKRSAGKCLVFEPFVKFSGISVLLEYFRLFEISHVEFSSRTRETRTQLVAEFNAPENTNGELIKACVFSASGNEGISFMSINDILILDMTWNESSLKQIIGRALRLNSHVNNVSDRRYLNVHFIVATLADGLSVDQELLDIIQQKSREFNQLYSVLKRASIEYIYANYPPPAVALENEKNFQKLISRPVEFSARRTQAVVVSGESVWYSFSSLMTSIHKGFKHENRIYDTDGNYVATLEEDPTVRVSGCKLVYIVG</sequence>
<feature type="domain" description="Helicase ATP-binding" evidence="10">
    <location>
        <begin position="41"/>
        <end position="203"/>
    </location>
</feature>
<evidence type="ECO:0000256" key="3">
    <source>
        <dbReference type="ARBA" id="ARBA00016931"/>
    </source>
</evidence>
<keyword evidence="5" id="KW-0378">Hydrolase</keyword>
<dbReference type="GO" id="GO:0017111">
    <property type="term" value="F:ribonucleoside triphosphate phosphatase activity"/>
    <property type="evidence" value="ECO:0007669"/>
    <property type="project" value="UniProtKB-EC"/>
</dbReference>
<dbReference type="Proteomes" id="UP000011300">
    <property type="component" value="Segment"/>
</dbReference>
<keyword evidence="4" id="KW-0547">Nucleotide-binding</keyword>
<evidence type="ECO:0000256" key="4">
    <source>
        <dbReference type="ARBA" id="ARBA00022741"/>
    </source>
</evidence>
<dbReference type="KEGG" id="vg:4363361"/>
<keyword evidence="7" id="KW-0804">Transcription</keyword>
<dbReference type="EC" id="3.6.1.15" evidence="2"/>
<evidence type="ECO:0000259" key="10">
    <source>
        <dbReference type="PROSITE" id="PS51192"/>
    </source>
</evidence>
<proteinExistence type="inferred from homology"/>
<dbReference type="InterPro" id="IPR013676">
    <property type="entry name" value="NPHI_C"/>
</dbReference>
<evidence type="ECO:0000256" key="2">
    <source>
        <dbReference type="ARBA" id="ARBA00012445"/>
    </source>
</evidence>
<organism evidence="12 13">
    <name type="scientific">Nile crocodilepox virus (isolate Crocodylus niloticus/Zimbabwe/Ume/2001)</name>
    <name type="common">CRV</name>
    <dbReference type="NCBI Taxonomy" id="1289473"/>
    <lineage>
        <taxon>Viruses</taxon>
        <taxon>Varidnaviria</taxon>
        <taxon>Bamfordvirae</taxon>
        <taxon>Nucleocytoviricota</taxon>
        <taxon>Pokkesviricetes</taxon>
        <taxon>Chitovirales</taxon>
        <taxon>Poxviridae</taxon>
        <taxon>Chordopoxvirinae</taxon>
        <taxon>Crocodylidpoxvirus</taxon>
        <taxon>Crocodylidpoxvirus nilecrocodilepox</taxon>
        <taxon>Nile crocodilepox virus</taxon>
    </lineage>
</organism>
<feature type="domain" description="Helicase C-terminal" evidence="11">
    <location>
        <begin position="363"/>
        <end position="527"/>
    </location>
</feature>
<dbReference type="SMART" id="SM00490">
    <property type="entry name" value="HELICc"/>
    <property type="match status" value="1"/>
</dbReference>
<evidence type="ECO:0000256" key="9">
    <source>
        <dbReference type="ARBA" id="ARBA00047631"/>
    </source>
</evidence>
<dbReference type="InterPro" id="IPR001650">
    <property type="entry name" value="Helicase_C-like"/>
</dbReference>
<organismHost>
    <name type="scientific">Crocodylus niloticus</name>
    <name type="common">Nile crocodile</name>
    <name type="synonym">African crocodile</name>
    <dbReference type="NCBI Taxonomy" id="8501"/>
</organismHost>
<dbReference type="GO" id="GO:0005524">
    <property type="term" value="F:ATP binding"/>
    <property type="evidence" value="ECO:0007669"/>
    <property type="project" value="UniProtKB-KW"/>
</dbReference>
<comment type="similarity">
    <text evidence="1">Belongs to the helicase family. NPH I subfamily.</text>
</comment>
<dbReference type="PROSITE" id="PS51192">
    <property type="entry name" value="HELICASE_ATP_BIND_1"/>
    <property type="match status" value="1"/>
</dbReference>
<accession>Q070D3</accession>
<dbReference type="Gene3D" id="3.40.50.300">
    <property type="entry name" value="P-loop containing nucleotide triphosphate hydrolases"/>
    <property type="match status" value="2"/>
</dbReference>
<evidence type="ECO:0000256" key="7">
    <source>
        <dbReference type="ARBA" id="ARBA00023163"/>
    </source>
</evidence>
<keyword evidence="13" id="KW-1185">Reference proteome</keyword>
<dbReference type="Pfam" id="PF00271">
    <property type="entry name" value="Helicase_C"/>
    <property type="match status" value="1"/>
</dbReference>
<dbReference type="EMBL" id="DQ356948">
    <property type="protein sequence ID" value="ABJ09009.1"/>
    <property type="molecule type" value="Genomic_DNA"/>
</dbReference>
<dbReference type="Pfam" id="PF08469">
    <property type="entry name" value="NPHI_C"/>
    <property type="match status" value="1"/>
</dbReference>
<evidence type="ECO:0000256" key="1">
    <source>
        <dbReference type="ARBA" id="ARBA00010677"/>
    </source>
</evidence>
<comment type="catalytic activity">
    <reaction evidence="9">
        <text>a ribonucleoside 5'-triphosphate + H2O = a ribonucleoside 5'-diphosphate + phosphate + H(+)</text>
        <dbReference type="Rhea" id="RHEA:23680"/>
        <dbReference type="ChEBI" id="CHEBI:15377"/>
        <dbReference type="ChEBI" id="CHEBI:15378"/>
        <dbReference type="ChEBI" id="CHEBI:43474"/>
        <dbReference type="ChEBI" id="CHEBI:57930"/>
        <dbReference type="ChEBI" id="CHEBI:61557"/>
        <dbReference type="EC" id="3.6.1.15"/>
    </reaction>
</comment>
<organismHost>
    <name type="scientific">Crocodylus johnstoni</name>
    <name type="common">Australian freshwater crocodile</name>
    <dbReference type="NCBI Taxonomy" id="184234"/>
</organismHost>
<organismHost>
    <name type="scientific">Crocodylus porosus</name>
    <name type="common">Saltwater crocodile</name>
    <name type="synonym">Estuarine crocodile</name>
    <dbReference type="NCBI Taxonomy" id="8502"/>
</organismHost>
<evidence type="ECO:0000256" key="6">
    <source>
        <dbReference type="ARBA" id="ARBA00022840"/>
    </source>
</evidence>
<dbReference type="RefSeq" id="YP_784308.1">
    <property type="nucleotide sequence ID" value="NC_008030.1"/>
</dbReference>
<gene>
    <name evidence="12" type="ORF">CRV118</name>
</gene>
<dbReference type="Pfam" id="PF00176">
    <property type="entry name" value="SNF2-rel_dom"/>
    <property type="match status" value="1"/>
</dbReference>
<name>Q070D3_CPRVZ</name>
<keyword evidence="6" id="KW-0067">ATP-binding</keyword>
<dbReference type="InterPro" id="IPR014001">
    <property type="entry name" value="Helicase_ATP-bd"/>
</dbReference>
<dbReference type="SMART" id="SM00487">
    <property type="entry name" value="DEXDc"/>
    <property type="match status" value="1"/>
</dbReference>
<dbReference type="GeneID" id="4363361"/>
<evidence type="ECO:0000259" key="11">
    <source>
        <dbReference type="PROSITE" id="PS51194"/>
    </source>
</evidence>
<dbReference type="GO" id="GO:0006351">
    <property type="term" value="P:DNA-templated transcription"/>
    <property type="evidence" value="ECO:0007669"/>
    <property type="project" value="InterPro"/>
</dbReference>